<dbReference type="SMART" id="SM00387">
    <property type="entry name" value="HATPase_c"/>
    <property type="match status" value="1"/>
</dbReference>
<dbReference type="Pfam" id="PF00512">
    <property type="entry name" value="HisKA"/>
    <property type="match status" value="1"/>
</dbReference>
<dbReference type="Pfam" id="PF00072">
    <property type="entry name" value="Response_reg"/>
    <property type="match status" value="1"/>
</dbReference>
<dbReference type="SUPFAM" id="SSF52172">
    <property type="entry name" value="CheY-like"/>
    <property type="match status" value="1"/>
</dbReference>
<dbReference type="PROSITE" id="PS50110">
    <property type="entry name" value="RESPONSE_REGULATORY"/>
    <property type="match status" value="1"/>
</dbReference>
<evidence type="ECO:0000259" key="9">
    <source>
        <dbReference type="PROSITE" id="PS50110"/>
    </source>
</evidence>
<evidence type="ECO:0000256" key="1">
    <source>
        <dbReference type="ARBA" id="ARBA00000085"/>
    </source>
</evidence>
<dbReference type="InterPro" id="IPR011006">
    <property type="entry name" value="CheY-like_superfamily"/>
</dbReference>
<sequence>MGSRLTPSIHLFSGLLVTLLLIGLTLAHSINEFKTVYQKKAQAVFASSQDMFLQHRIMLDALRSFFHASEAVSPEEFEIFAKDLLRIKSALAFTLTPALQLAYLSDPAQSAELNRLQLFRTEQGELQAQLRDYLLVAIKIDEPNMPYLIYAISQKRILSRIDQEQNVCVTYQFEHSIVRSSACDRPPAVGFWRLFAYSDEQFVVLSEYQTQFNLQVYYQVPRAEVIEILVIILSIALLGSAFSILWFVKAKHRQVVQRIEWENRSKLALLASINHEIRTPINALLGYSKMLKKTLAARHSTPVQTDAVNHHEQALSAITDKMIWSANLLYSVAENTLNYSKAEVGKLKLDQHPVNLREYVGRIQEYYRAFNRTSGKKLTVTVSDSLPDWLALDGTKLFQLVTNIINNAFKYSTGDQVHCYIDVHSSPIHDSTSAKLRILIRDFGEGMSRQAKRALDDPFIHQSVSSQGISGMGLGLYTCKRLLEQIGGKLRLRSQKGRGTIVLLRFPCQLDCQVPEPTNHYVKQPLLLVDDNLFNLEICRSVLESHFTHIHSADRAEEALRLFQTLRPAIVIVDYRLKDSDGLALIKQMVIAQAEHSWACQYFLLSANDRHEIPDLAQFPEVIFMQKPFSIEVFLSKLATVSQR</sequence>
<keyword evidence="7" id="KW-0812">Transmembrane</keyword>
<keyword evidence="5" id="KW-0418">Kinase</keyword>
<dbReference type="Proteomes" id="UP000321124">
    <property type="component" value="Chromosome"/>
</dbReference>
<evidence type="ECO:0000313" key="10">
    <source>
        <dbReference type="EMBL" id="QDZ90963.1"/>
    </source>
</evidence>
<dbReference type="Gene3D" id="1.10.287.130">
    <property type="match status" value="1"/>
</dbReference>
<feature type="domain" description="Response regulatory" evidence="9">
    <location>
        <begin position="525"/>
        <end position="642"/>
    </location>
</feature>
<dbReference type="RefSeq" id="WP_208662711.1">
    <property type="nucleotide sequence ID" value="NZ_CP031775.2"/>
</dbReference>
<organism evidence="10 11">
    <name type="scientific">Shewanella decolorationis</name>
    <dbReference type="NCBI Taxonomy" id="256839"/>
    <lineage>
        <taxon>Bacteria</taxon>
        <taxon>Pseudomonadati</taxon>
        <taxon>Pseudomonadota</taxon>
        <taxon>Gammaproteobacteria</taxon>
        <taxon>Alteromonadales</taxon>
        <taxon>Shewanellaceae</taxon>
        <taxon>Shewanella</taxon>
    </lineage>
</organism>
<evidence type="ECO:0000256" key="7">
    <source>
        <dbReference type="SAM" id="Phobius"/>
    </source>
</evidence>
<accession>A0A5B8QWE6</accession>
<dbReference type="PRINTS" id="PR00344">
    <property type="entry name" value="BCTRLSENSOR"/>
</dbReference>
<keyword evidence="3 6" id="KW-0597">Phosphoprotein</keyword>
<feature type="transmembrane region" description="Helical" evidence="7">
    <location>
        <begin position="228"/>
        <end position="248"/>
    </location>
</feature>
<dbReference type="SUPFAM" id="SSF47384">
    <property type="entry name" value="Homodimeric domain of signal transducing histidine kinase"/>
    <property type="match status" value="1"/>
</dbReference>
<proteinExistence type="predicted"/>
<dbReference type="AlphaFoldDB" id="A0A5B8QWE6"/>
<dbReference type="SMART" id="SM00448">
    <property type="entry name" value="REC"/>
    <property type="match status" value="1"/>
</dbReference>
<evidence type="ECO:0000259" key="8">
    <source>
        <dbReference type="PROSITE" id="PS50109"/>
    </source>
</evidence>
<protein>
    <recommendedName>
        <fullName evidence="2">histidine kinase</fullName>
        <ecNumber evidence="2">2.7.13.3</ecNumber>
    </recommendedName>
</protein>
<dbReference type="CDD" id="cd00082">
    <property type="entry name" value="HisKA"/>
    <property type="match status" value="1"/>
</dbReference>
<dbReference type="InterPro" id="IPR003594">
    <property type="entry name" value="HATPase_dom"/>
</dbReference>
<dbReference type="InterPro" id="IPR036890">
    <property type="entry name" value="HATPase_C_sf"/>
</dbReference>
<dbReference type="GO" id="GO:0000155">
    <property type="term" value="F:phosphorelay sensor kinase activity"/>
    <property type="evidence" value="ECO:0007669"/>
    <property type="project" value="InterPro"/>
</dbReference>
<evidence type="ECO:0000313" key="11">
    <source>
        <dbReference type="Proteomes" id="UP000321124"/>
    </source>
</evidence>
<reference evidence="10 11" key="1">
    <citation type="journal article" date="2019" name="Ecotoxicol. Environ. Saf.">
        <title>Microbial characterization of heavy metal resistant bacterial strains isolated from an electroplating wastewater treatment plant.</title>
        <authorList>
            <person name="Cai X."/>
            <person name="Zheng X."/>
            <person name="Zhang D."/>
            <person name="Iqbal W."/>
            <person name="Liu C."/>
            <person name="Yang B."/>
            <person name="Zhao X."/>
            <person name="Lu X."/>
            <person name="Mao Y."/>
        </authorList>
    </citation>
    <scope>NUCLEOTIDE SEQUENCE [LARGE SCALE GENOMIC DNA]</scope>
    <source>
        <strain evidence="10 11">Ni1-3</strain>
    </source>
</reference>
<dbReference type="InterPro" id="IPR003661">
    <property type="entry name" value="HisK_dim/P_dom"/>
</dbReference>
<name>A0A5B8QWE6_9GAMM</name>
<keyword evidence="7" id="KW-0472">Membrane</keyword>
<dbReference type="Gene3D" id="3.40.50.2300">
    <property type="match status" value="1"/>
</dbReference>
<keyword evidence="4" id="KW-0808">Transferase</keyword>
<evidence type="ECO:0000256" key="3">
    <source>
        <dbReference type="ARBA" id="ARBA00022553"/>
    </source>
</evidence>
<dbReference type="PANTHER" id="PTHR43047">
    <property type="entry name" value="TWO-COMPONENT HISTIDINE PROTEIN KINASE"/>
    <property type="match status" value="1"/>
</dbReference>
<comment type="catalytic activity">
    <reaction evidence="1">
        <text>ATP + protein L-histidine = ADP + protein N-phospho-L-histidine.</text>
        <dbReference type="EC" id="2.7.13.3"/>
    </reaction>
</comment>
<dbReference type="SMART" id="SM00388">
    <property type="entry name" value="HisKA"/>
    <property type="match status" value="1"/>
</dbReference>
<dbReference type="CDD" id="cd00156">
    <property type="entry name" value="REC"/>
    <property type="match status" value="1"/>
</dbReference>
<evidence type="ECO:0000256" key="2">
    <source>
        <dbReference type="ARBA" id="ARBA00012438"/>
    </source>
</evidence>
<dbReference type="InterPro" id="IPR004358">
    <property type="entry name" value="Sig_transdc_His_kin-like_C"/>
</dbReference>
<dbReference type="KEGG" id="sdeo:D0436_11080"/>
<dbReference type="EC" id="2.7.13.3" evidence="2"/>
<dbReference type="InterPro" id="IPR005467">
    <property type="entry name" value="His_kinase_dom"/>
</dbReference>
<gene>
    <name evidence="10" type="ORF">D0436_11080</name>
</gene>
<evidence type="ECO:0000256" key="5">
    <source>
        <dbReference type="ARBA" id="ARBA00022777"/>
    </source>
</evidence>
<dbReference type="InterPro" id="IPR001789">
    <property type="entry name" value="Sig_transdc_resp-reg_receiver"/>
</dbReference>
<feature type="domain" description="Histidine kinase" evidence="8">
    <location>
        <begin position="272"/>
        <end position="510"/>
    </location>
</feature>
<dbReference type="PANTHER" id="PTHR43047:SF64">
    <property type="entry name" value="HISTIDINE KINASE CONTAINING CHEY-HOMOLOGOUS RECEIVER DOMAIN AND PAS DOMAIN-RELATED"/>
    <property type="match status" value="1"/>
</dbReference>
<keyword evidence="7" id="KW-1133">Transmembrane helix</keyword>
<dbReference type="Pfam" id="PF02518">
    <property type="entry name" value="HATPase_c"/>
    <property type="match status" value="1"/>
</dbReference>
<dbReference type="InterPro" id="IPR036097">
    <property type="entry name" value="HisK_dim/P_sf"/>
</dbReference>
<dbReference type="Gene3D" id="3.30.565.10">
    <property type="entry name" value="Histidine kinase-like ATPase, C-terminal domain"/>
    <property type="match status" value="1"/>
</dbReference>
<evidence type="ECO:0000256" key="6">
    <source>
        <dbReference type="PROSITE-ProRule" id="PRU00169"/>
    </source>
</evidence>
<dbReference type="EMBL" id="CP031775">
    <property type="protein sequence ID" value="QDZ90963.1"/>
    <property type="molecule type" value="Genomic_DNA"/>
</dbReference>
<dbReference type="PROSITE" id="PS50109">
    <property type="entry name" value="HIS_KIN"/>
    <property type="match status" value="1"/>
</dbReference>
<dbReference type="SUPFAM" id="SSF55874">
    <property type="entry name" value="ATPase domain of HSP90 chaperone/DNA topoisomerase II/histidine kinase"/>
    <property type="match status" value="1"/>
</dbReference>
<evidence type="ECO:0000256" key="4">
    <source>
        <dbReference type="ARBA" id="ARBA00022679"/>
    </source>
</evidence>
<feature type="modified residue" description="4-aspartylphosphate" evidence="6">
    <location>
        <position position="574"/>
    </location>
</feature>